<protein>
    <recommendedName>
        <fullName evidence="2">non-specific serine/threonine protein kinase</fullName>
        <ecNumber evidence="2">2.7.11.1</ecNumber>
    </recommendedName>
</protein>
<dbReference type="Proteomes" id="UP000604825">
    <property type="component" value="Unassembled WGS sequence"/>
</dbReference>
<feature type="domain" description="Bulb-type lectin" evidence="9">
    <location>
        <begin position="30"/>
        <end position="163"/>
    </location>
</feature>
<dbReference type="OrthoDB" id="691936at2759"/>
<comment type="subcellular location">
    <subcellularLocation>
        <location evidence="1">Membrane</location>
        <topology evidence="1">Single-pass type I membrane protein</topology>
    </subcellularLocation>
</comment>
<evidence type="ECO:0000313" key="11">
    <source>
        <dbReference type="Proteomes" id="UP000604825"/>
    </source>
</evidence>
<dbReference type="SUPFAM" id="SSF51110">
    <property type="entry name" value="alpha-D-mannose-specific plant lectins"/>
    <property type="match status" value="1"/>
</dbReference>
<comment type="catalytic activity">
    <reaction evidence="6">
        <text>L-threonyl-[protein] + ATP = O-phospho-L-threonyl-[protein] + ADP + H(+)</text>
        <dbReference type="Rhea" id="RHEA:46608"/>
        <dbReference type="Rhea" id="RHEA-COMP:11060"/>
        <dbReference type="Rhea" id="RHEA-COMP:11605"/>
        <dbReference type="ChEBI" id="CHEBI:15378"/>
        <dbReference type="ChEBI" id="CHEBI:30013"/>
        <dbReference type="ChEBI" id="CHEBI:30616"/>
        <dbReference type="ChEBI" id="CHEBI:61977"/>
        <dbReference type="ChEBI" id="CHEBI:456216"/>
        <dbReference type="EC" id="2.7.11.1"/>
    </reaction>
</comment>
<reference evidence="10" key="1">
    <citation type="submission" date="2020-10" db="EMBL/GenBank/DDBJ databases">
        <authorList>
            <person name="Han B."/>
            <person name="Lu T."/>
            <person name="Zhao Q."/>
            <person name="Huang X."/>
            <person name="Zhao Y."/>
        </authorList>
    </citation>
    <scope>NUCLEOTIDE SEQUENCE</scope>
</reference>
<dbReference type="SMART" id="SM00108">
    <property type="entry name" value="B_lectin"/>
    <property type="match status" value="1"/>
</dbReference>
<dbReference type="PROSITE" id="PS50927">
    <property type="entry name" value="BULB_LECTIN"/>
    <property type="match status" value="1"/>
</dbReference>
<dbReference type="GO" id="GO:0051707">
    <property type="term" value="P:response to other organism"/>
    <property type="evidence" value="ECO:0007669"/>
    <property type="project" value="UniProtKB-ARBA"/>
</dbReference>
<dbReference type="AlphaFoldDB" id="A0A811RV04"/>
<keyword evidence="5" id="KW-0675">Receptor</keyword>
<evidence type="ECO:0000256" key="8">
    <source>
        <dbReference type="SAM" id="SignalP"/>
    </source>
</evidence>
<dbReference type="GO" id="GO:0048544">
    <property type="term" value="P:recognition of pollen"/>
    <property type="evidence" value="ECO:0007669"/>
    <property type="project" value="InterPro"/>
</dbReference>
<dbReference type="GO" id="GO:0004674">
    <property type="term" value="F:protein serine/threonine kinase activity"/>
    <property type="evidence" value="ECO:0007669"/>
    <property type="project" value="UniProtKB-EC"/>
</dbReference>
<proteinExistence type="predicted"/>
<keyword evidence="11" id="KW-1185">Reference proteome</keyword>
<evidence type="ECO:0000256" key="2">
    <source>
        <dbReference type="ARBA" id="ARBA00012513"/>
    </source>
</evidence>
<dbReference type="InterPro" id="IPR036426">
    <property type="entry name" value="Bulb-type_lectin_dom_sf"/>
</dbReference>
<evidence type="ECO:0000313" key="10">
    <source>
        <dbReference type="EMBL" id="CAD6273358.1"/>
    </source>
</evidence>
<dbReference type="EMBL" id="CAJGYO010000016">
    <property type="protein sequence ID" value="CAD6273358.1"/>
    <property type="molecule type" value="Genomic_DNA"/>
</dbReference>
<comment type="catalytic activity">
    <reaction evidence="7">
        <text>L-seryl-[protein] + ATP = O-phospho-L-seryl-[protein] + ADP + H(+)</text>
        <dbReference type="Rhea" id="RHEA:17989"/>
        <dbReference type="Rhea" id="RHEA-COMP:9863"/>
        <dbReference type="Rhea" id="RHEA-COMP:11604"/>
        <dbReference type="ChEBI" id="CHEBI:15378"/>
        <dbReference type="ChEBI" id="CHEBI:29999"/>
        <dbReference type="ChEBI" id="CHEBI:30616"/>
        <dbReference type="ChEBI" id="CHEBI:83421"/>
        <dbReference type="ChEBI" id="CHEBI:456216"/>
        <dbReference type="EC" id="2.7.11.1"/>
    </reaction>
</comment>
<keyword evidence="3 8" id="KW-0732">Signal</keyword>
<comment type="caution">
    <text evidence="10">The sequence shown here is derived from an EMBL/GenBank/DDBJ whole genome shotgun (WGS) entry which is preliminary data.</text>
</comment>
<evidence type="ECO:0000256" key="1">
    <source>
        <dbReference type="ARBA" id="ARBA00004479"/>
    </source>
</evidence>
<keyword evidence="4" id="KW-1015">Disulfide bond</keyword>
<dbReference type="PANTHER" id="PTHR32444">
    <property type="entry name" value="BULB-TYPE LECTIN DOMAIN-CONTAINING PROTEIN"/>
    <property type="match status" value="1"/>
</dbReference>
<gene>
    <name evidence="10" type="ORF">NCGR_LOCUS56624</name>
</gene>
<name>A0A811RV04_9POAL</name>
<feature type="chain" id="PRO_5032768987" description="non-specific serine/threonine protein kinase" evidence="8">
    <location>
        <begin position="30"/>
        <end position="425"/>
    </location>
</feature>
<evidence type="ECO:0000256" key="6">
    <source>
        <dbReference type="ARBA" id="ARBA00047899"/>
    </source>
</evidence>
<dbReference type="PANTHER" id="PTHR32444:SF183">
    <property type="entry name" value="APPLE DOMAIN-CONTAINING PROTEIN"/>
    <property type="match status" value="1"/>
</dbReference>
<dbReference type="Pfam" id="PF01453">
    <property type="entry name" value="B_lectin"/>
    <property type="match status" value="1"/>
</dbReference>
<dbReference type="Gene3D" id="2.90.10.10">
    <property type="entry name" value="Bulb-type lectin domain"/>
    <property type="match status" value="1"/>
</dbReference>
<evidence type="ECO:0000256" key="5">
    <source>
        <dbReference type="ARBA" id="ARBA00023170"/>
    </source>
</evidence>
<accession>A0A811RV04</accession>
<dbReference type="InterPro" id="IPR001480">
    <property type="entry name" value="Bulb-type_lectin_dom"/>
</dbReference>
<feature type="signal peptide" evidence="8">
    <location>
        <begin position="1"/>
        <end position="29"/>
    </location>
</feature>
<dbReference type="Pfam" id="PF00954">
    <property type="entry name" value="S_locus_glycop"/>
    <property type="match status" value="1"/>
</dbReference>
<organism evidence="10 11">
    <name type="scientific">Miscanthus lutarioriparius</name>
    <dbReference type="NCBI Taxonomy" id="422564"/>
    <lineage>
        <taxon>Eukaryota</taxon>
        <taxon>Viridiplantae</taxon>
        <taxon>Streptophyta</taxon>
        <taxon>Embryophyta</taxon>
        <taxon>Tracheophyta</taxon>
        <taxon>Spermatophyta</taxon>
        <taxon>Magnoliopsida</taxon>
        <taxon>Liliopsida</taxon>
        <taxon>Poales</taxon>
        <taxon>Poaceae</taxon>
        <taxon>PACMAD clade</taxon>
        <taxon>Panicoideae</taxon>
        <taxon>Andropogonodae</taxon>
        <taxon>Andropogoneae</taxon>
        <taxon>Saccharinae</taxon>
        <taxon>Miscanthus</taxon>
    </lineage>
</organism>
<evidence type="ECO:0000256" key="4">
    <source>
        <dbReference type="ARBA" id="ARBA00023157"/>
    </source>
</evidence>
<evidence type="ECO:0000256" key="3">
    <source>
        <dbReference type="ARBA" id="ARBA00022729"/>
    </source>
</evidence>
<sequence>MEKASNWRSLLPSPFVLLLPSLMISLVCATETLLPGQFLNANQSLVSKNGAFKLGVDCTNPGDDIDYFCGFSIWFANSSSCRSDHIPVWHPDLDTYGPGTYFSSPYNLSVSKEGLLQITGGYLFWSSSSYMTTASISAVAVLLDNGNLVARDKENSSIVIWRSFDCPTSILLPGGYLGFNRITGKNATLTINSYSFGMSVLTYTVSLDATRRRGFIIQQNPDGLTFAGTFPGWMDIHEELDYALTFNDEHTYLQLNRSGFIRFLKQGECDSILWSAPDSLCNFDSYCGPYGLCTTSGSCVCPVGLDPPLTSAWIAAGCSRKAPLNCGSVEVAFHPIDGIHTYSQNALKLEAANMNSRLEGDADEEQLKRACRVPCWCIQDAEDHRPMMGQVVHILEGVMGVDVPPVPRSLQNYVGMEDSTDVDSF</sequence>
<evidence type="ECO:0000256" key="7">
    <source>
        <dbReference type="ARBA" id="ARBA00048679"/>
    </source>
</evidence>
<dbReference type="GO" id="GO:0016020">
    <property type="term" value="C:membrane"/>
    <property type="evidence" value="ECO:0007669"/>
    <property type="project" value="UniProtKB-SubCell"/>
</dbReference>
<dbReference type="InterPro" id="IPR000858">
    <property type="entry name" value="S_locus_glycoprot_dom"/>
</dbReference>
<evidence type="ECO:0000259" key="9">
    <source>
        <dbReference type="PROSITE" id="PS50927"/>
    </source>
</evidence>
<dbReference type="EC" id="2.7.11.1" evidence="2"/>